<name>A0A915JTQ8_ROMCU</name>
<sequence>VGNQVVEDELIVIAGDRSRVFYVSDLDILVKFVTTLSDNIRRWPNKACFDQEEECPKPSSPVCFKSPGCYIPRDHSIYKESTGEQCVFVDDAINKLNQIDGTQHNDKVPHGRNLLAG</sequence>
<organism evidence="1 2">
    <name type="scientific">Romanomermis culicivorax</name>
    <name type="common">Nematode worm</name>
    <dbReference type="NCBI Taxonomy" id="13658"/>
    <lineage>
        <taxon>Eukaryota</taxon>
        <taxon>Metazoa</taxon>
        <taxon>Ecdysozoa</taxon>
        <taxon>Nematoda</taxon>
        <taxon>Enoplea</taxon>
        <taxon>Dorylaimia</taxon>
        <taxon>Mermithida</taxon>
        <taxon>Mermithoidea</taxon>
        <taxon>Mermithidae</taxon>
        <taxon>Romanomermis</taxon>
    </lineage>
</organism>
<reference evidence="2" key="1">
    <citation type="submission" date="2022-11" db="UniProtKB">
        <authorList>
            <consortium name="WormBaseParasite"/>
        </authorList>
    </citation>
    <scope>IDENTIFICATION</scope>
</reference>
<dbReference type="AlphaFoldDB" id="A0A915JTQ8"/>
<keyword evidence="1" id="KW-1185">Reference proteome</keyword>
<proteinExistence type="predicted"/>
<dbReference type="Proteomes" id="UP000887565">
    <property type="component" value="Unplaced"/>
</dbReference>
<accession>A0A915JTQ8</accession>
<evidence type="ECO:0000313" key="2">
    <source>
        <dbReference type="WBParaSite" id="nRc.2.0.1.t29740-RA"/>
    </source>
</evidence>
<protein>
    <submittedName>
        <fullName evidence="2">Uncharacterized protein</fullName>
    </submittedName>
</protein>
<dbReference type="WBParaSite" id="nRc.2.0.1.t29740-RA">
    <property type="protein sequence ID" value="nRc.2.0.1.t29740-RA"/>
    <property type="gene ID" value="nRc.2.0.1.g29740"/>
</dbReference>
<evidence type="ECO:0000313" key="1">
    <source>
        <dbReference type="Proteomes" id="UP000887565"/>
    </source>
</evidence>